<proteinExistence type="predicted"/>
<evidence type="ECO:0000313" key="3">
    <source>
        <dbReference type="EMBL" id="VEL42415.1"/>
    </source>
</evidence>
<dbReference type="Proteomes" id="UP000784294">
    <property type="component" value="Unassembled WGS sequence"/>
</dbReference>
<dbReference type="EMBL" id="CAAALY010274298">
    <property type="protein sequence ID" value="VEL42415.1"/>
    <property type="molecule type" value="Genomic_DNA"/>
</dbReference>
<accession>A0A3S5FH58</accession>
<evidence type="ECO:0000256" key="2">
    <source>
        <dbReference type="SAM" id="Phobius"/>
    </source>
</evidence>
<gene>
    <name evidence="3" type="ORF">PXEA_LOCUS35855</name>
</gene>
<feature type="transmembrane region" description="Helical" evidence="2">
    <location>
        <begin position="200"/>
        <end position="219"/>
    </location>
</feature>
<name>A0A3S5FH58_9PLAT</name>
<evidence type="ECO:0000313" key="4">
    <source>
        <dbReference type="Proteomes" id="UP000784294"/>
    </source>
</evidence>
<keyword evidence="4" id="KW-1185">Reference proteome</keyword>
<feature type="compositionally biased region" description="Polar residues" evidence="1">
    <location>
        <begin position="96"/>
        <end position="113"/>
    </location>
</feature>
<feature type="region of interest" description="Disordered" evidence="1">
    <location>
        <begin position="91"/>
        <end position="113"/>
    </location>
</feature>
<sequence length="242" mass="26316">MHVHTRNLMQALRSFDPLRNVITSINKHSNSPIAQNHAAPSLQTYRNASISSSANVFDSDEAAELPSNTISVSCGDDLLLDDASNICNHSSRHGINDTTPSHTKPSNQISSTVDVSTDSIIDKRYTLGLPSGLQSSSLPGQGVISAPHTLNSYPALATAFMAPNLPQLRPQWEFIRSLLGLARKLTRFSSKEQRSRANTILPYFGGASFLISLSLLLVFLLVPSVLFRLLLCLNSSVILFSE</sequence>
<dbReference type="AlphaFoldDB" id="A0A3S5FH58"/>
<organism evidence="3 4">
    <name type="scientific">Protopolystoma xenopodis</name>
    <dbReference type="NCBI Taxonomy" id="117903"/>
    <lineage>
        <taxon>Eukaryota</taxon>
        <taxon>Metazoa</taxon>
        <taxon>Spiralia</taxon>
        <taxon>Lophotrochozoa</taxon>
        <taxon>Platyhelminthes</taxon>
        <taxon>Monogenea</taxon>
        <taxon>Polyopisthocotylea</taxon>
        <taxon>Polystomatidea</taxon>
        <taxon>Polystomatidae</taxon>
        <taxon>Protopolystoma</taxon>
    </lineage>
</organism>
<comment type="caution">
    <text evidence="3">The sequence shown here is derived from an EMBL/GenBank/DDBJ whole genome shotgun (WGS) entry which is preliminary data.</text>
</comment>
<keyword evidence="2" id="KW-0812">Transmembrane</keyword>
<keyword evidence="2" id="KW-0472">Membrane</keyword>
<protein>
    <submittedName>
        <fullName evidence="3">Uncharacterized protein</fullName>
    </submittedName>
</protein>
<evidence type="ECO:0000256" key="1">
    <source>
        <dbReference type="SAM" id="MobiDB-lite"/>
    </source>
</evidence>
<keyword evidence="2" id="KW-1133">Transmembrane helix</keyword>
<reference evidence="3" key="1">
    <citation type="submission" date="2018-11" db="EMBL/GenBank/DDBJ databases">
        <authorList>
            <consortium name="Pathogen Informatics"/>
        </authorList>
    </citation>
    <scope>NUCLEOTIDE SEQUENCE</scope>
</reference>